<dbReference type="PANTHER" id="PTHR37984">
    <property type="entry name" value="PROTEIN CBG26694"/>
    <property type="match status" value="1"/>
</dbReference>
<name>A0A9Q0CVR4_9POAL</name>
<sequence length="373" mass="43573">MRVQIKLMGYYWPTMYNDCENFSKQCHMCQIHGDFIHQHPNVLHPTIVSWPFEIWGTYIIGPIDPPASNGHRFILATTDYFSKWAETRSYREIKTSDVVKFFTTQVLYRYGNPRKIISDNGTAFKNAKVDDFAKKYKIKWRYSSIYNPRANGLAEAFNKVLIKILRKTVGNNQRNWHEKLLEALWAYRITHRTATQVTPYSLVYGTEAVLPIEVELPSLRVVMASEISLTKQMQLRFQELDGMDERRLAAQQNLELYQARMTRAYEKLSGPRAFRKGELILVLRRPITDRHHGPKLAPNWEGPFIIDQVYDGGDYLLADQEGNHPISPINRRYMNRYYGQNYPGKPDKHRSRGEGNSTVDWAESCVGMDQFFM</sequence>
<dbReference type="PANTHER" id="PTHR37984:SF5">
    <property type="entry name" value="PROTEIN NYNRIN-LIKE"/>
    <property type="match status" value="1"/>
</dbReference>
<gene>
    <name evidence="2" type="ORF">LUZ63_000627</name>
</gene>
<proteinExistence type="predicted"/>
<evidence type="ECO:0000259" key="1">
    <source>
        <dbReference type="PROSITE" id="PS50994"/>
    </source>
</evidence>
<feature type="domain" description="Integrase catalytic" evidence="1">
    <location>
        <begin position="47"/>
        <end position="207"/>
    </location>
</feature>
<organism evidence="2 3">
    <name type="scientific">Rhynchospora breviuscula</name>
    <dbReference type="NCBI Taxonomy" id="2022672"/>
    <lineage>
        <taxon>Eukaryota</taxon>
        <taxon>Viridiplantae</taxon>
        <taxon>Streptophyta</taxon>
        <taxon>Embryophyta</taxon>
        <taxon>Tracheophyta</taxon>
        <taxon>Spermatophyta</taxon>
        <taxon>Magnoliopsida</taxon>
        <taxon>Liliopsida</taxon>
        <taxon>Poales</taxon>
        <taxon>Cyperaceae</taxon>
        <taxon>Cyperoideae</taxon>
        <taxon>Rhynchosporeae</taxon>
        <taxon>Rhynchospora</taxon>
    </lineage>
</organism>
<accession>A0A9Q0CVR4</accession>
<dbReference type="Gene3D" id="1.10.340.70">
    <property type="match status" value="1"/>
</dbReference>
<dbReference type="PROSITE" id="PS50994">
    <property type="entry name" value="INTEGRASE"/>
    <property type="match status" value="1"/>
</dbReference>
<evidence type="ECO:0000313" key="2">
    <source>
        <dbReference type="EMBL" id="KAJ1700848.1"/>
    </source>
</evidence>
<dbReference type="OrthoDB" id="695676at2759"/>
<evidence type="ECO:0000313" key="3">
    <source>
        <dbReference type="Proteomes" id="UP001151287"/>
    </source>
</evidence>
<reference evidence="2" key="1">
    <citation type="journal article" date="2022" name="Cell">
        <title>Repeat-based holocentromeres influence genome architecture and karyotype evolution.</title>
        <authorList>
            <person name="Hofstatter P.G."/>
            <person name="Thangavel G."/>
            <person name="Lux T."/>
            <person name="Neumann P."/>
            <person name="Vondrak T."/>
            <person name="Novak P."/>
            <person name="Zhang M."/>
            <person name="Costa L."/>
            <person name="Castellani M."/>
            <person name="Scott A."/>
            <person name="Toegelov H."/>
            <person name="Fuchs J."/>
            <person name="Mata-Sucre Y."/>
            <person name="Dias Y."/>
            <person name="Vanzela A.L.L."/>
            <person name="Huettel B."/>
            <person name="Almeida C.C.S."/>
            <person name="Simkova H."/>
            <person name="Souza G."/>
            <person name="Pedrosa-Harand A."/>
            <person name="Macas J."/>
            <person name="Mayer K.F.X."/>
            <person name="Houben A."/>
            <person name="Marques A."/>
        </authorList>
    </citation>
    <scope>NUCLEOTIDE SEQUENCE</scope>
    <source>
        <tissue evidence="2">Leaves</tissue>
    </source>
</reference>
<dbReference type="Proteomes" id="UP001151287">
    <property type="component" value="Unassembled WGS sequence"/>
</dbReference>
<comment type="caution">
    <text evidence="2">The sequence shown here is derived from an EMBL/GenBank/DDBJ whole genome shotgun (WGS) entry which is preliminary data.</text>
</comment>
<dbReference type="SUPFAM" id="SSF53098">
    <property type="entry name" value="Ribonuclease H-like"/>
    <property type="match status" value="1"/>
</dbReference>
<dbReference type="InterPro" id="IPR001584">
    <property type="entry name" value="Integrase_cat-core"/>
</dbReference>
<keyword evidence="3" id="KW-1185">Reference proteome</keyword>
<dbReference type="GO" id="GO:0003676">
    <property type="term" value="F:nucleic acid binding"/>
    <property type="evidence" value="ECO:0007669"/>
    <property type="project" value="InterPro"/>
</dbReference>
<dbReference type="Pfam" id="PF00665">
    <property type="entry name" value="rve"/>
    <property type="match status" value="1"/>
</dbReference>
<dbReference type="AlphaFoldDB" id="A0A9Q0CVR4"/>
<dbReference type="InterPro" id="IPR036397">
    <property type="entry name" value="RNaseH_sf"/>
</dbReference>
<protein>
    <recommendedName>
        <fullName evidence="1">Integrase catalytic domain-containing protein</fullName>
    </recommendedName>
</protein>
<dbReference type="Gene3D" id="3.30.420.10">
    <property type="entry name" value="Ribonuclease H-like superfamily/Ribonuclease H"/>
    <property type="match status" value="1"/>
</dbReference>
<dbReference type="InterPro" id="IPR050951">
    <property type="entry name" value="Retrovirus_Pol_polyprotein"/>
</dbReference>
<dbReference type="GO" id="GO:0015074">
    <property type="term" value="P:DNA integration"/>
    <property type="evidence" value="ECO:0007669"/>
    <property type="project" value="InterPro"/>
</dbReference>
<dbReference type="EMBL" id="JAMQYH010000001">
    <property type="protein sequence ID" value="KAJ1700848.1"/>
    <property type="molecule type" value="Genomic_DNA"/>
</dbReference>
<dbReference type="InterPro" id="IPR012337">
    <property type="entry name" value="RNaseH-like_sf"/>
</dbReference>